<evidence type="ECO:0000313" key="3">
    <source>
        <dbReference type="Proteomes" id="UP000248557"/>
    </source>
</evidence>
<sequence length="224" mass="25489">MADDDDNTMCCVGCCCLGIIILMIIGMFGGGSSSSSADNVADTVADAVNNSVNDSFGVKPFDPTNFRFVYSDGNTTTYKGDLGLQETFCINRADNNSVCRLDQEYTRGLAFASNGTFKFNENLSMVPYNFTRNDSDYTIKEIYHEDGSVLKKLRIEDDLTLEQRQYFQNYEQQKEEYYLKKQQDTLEIMEEEQYDTYATTVKNNEKTKHGIIYGPRGASYYRSF</sequence>
<accession>A0A328Q0E7</accession>
<organism evidence="2 3">
    <name type="scientific">Methanosphaera stadtmanae</name>
    <dbReference type="NCBI Taxonomy" id="2317"/>
    <lineage>
        <taxon>Archaea</taxon>
        <taxon>Methanobacteriati</taxon>
        <taxon>Methanobacteriota</taxon>
        <taxon>Methanomada group</taxon>
        <taxon>Methanobacteria</taxon>
        <taxon>Methanobacteriales</taxon>
        <taxon>Methanobacteriaceae</taxon>
        <taxon>Methanosphaera</taxon>
    </lineage>
</organism>
<keyword evidence="1" id="KW-0812">Transmembrane</keyword>
<feature type="transmembrane region" description="Helical" evidence="1">
    <location>
        <begin position="7"/>
        <end position="29"/>
    </location>
</feature>
<gene>
    <name evidence="2" type="ORF">CA615_04655</name>
</gene>
<evidence type="ECO:0000256" key="1">
    <source>
        <dbReference type="SAM" id="Phobius"/>
    </source>
</evidence>
<proteinExistence type="predicted"/>
<keyword evidence="1" id="KW-0472">Membrane</keyword>
<keyword evidence="1" id="KW-1133">Transmembrane helix</keyword>
<dbReference type="RefSeq" id="WP_011406520.1">
    <property type="nucleotide sequence ID" value="NZ_JAXJAF010000240.1"/>
</dbReference>
<name>A0A328Q0E7_9EURY</name>
<dbReference type="EMBL" id="NGJK01000057">
    <property type="protein sequence ID" value="RAP02983.1"/>
    <property type="molecule type" value="Genomic_DNA"/>
</dbReference>
<dbReference type="Proteomes" id="UP000248557">
    <property type="component" value="Unassembled WGS sequence"/>
</dbReference>
<protein>
    <submittedName>
        <fullName evidence="2">Uncharacterized protein</fullName>
    </submittedName>
</protein>
<dbReference type="GeneID" id="3854919"/>
<reference evidence="2 3" key="1">
    <citation type="submission" date="2017-05" db="EMBL/GenBank/DDBJ databases">
        <title>Host range expansion of the Methanosphaera genus to humans and monogastric animals involves recent and extensive reduction in genome content.</title>
        <authorList>
            <person name="Hoedt E.C."/>
            <person name="Volmer J.G."/>
            <person name="Parks D.H."/>
            <person name="Rosewarne C.P."/>
            <person name="Denman S.E."/>
            <person name="Mcsweeney C.S."/>
            <person name="O Cuiv P."/>
            <person name="Hugenholtz P."/>
            <person name="Tyson G.W."/>
            <person name="Morrison M."/>
        </authorList>
    </citation>
    <scope>NUCLEOTIDE SEQUENCE [LARGE SCALE GENOMIC DNA]</scope>
    <source>
        <strain evidence="2 3">PA5</strain>
    </source>
</reference>
<evidence type="ECO:0000313" key="2">
    <source>
        <dbReference type="EMBL" id="RAP02983.1"/>
    </source>
</evidence>
<comment type="caution">
    <text evidence="2">The sequence shown here is derived from an EMBL/GenBank/DDBJ whole genome shotgun (WGS) entry which is preliminary data.</text>
</comment>
<dbReference type="AlphaFoldDB" id="A0A328Q0E7"/>